<dbReference type="PANTHER" id="PTHR10194">
    <property type="entry name" value="RAS GTPASE-ACTIVATING PROTEINS"/>
    <property type="match status" value="1"/>
</dbReference>
<protein>
    <recommendedName>
        <fullName evidence="2">Ras-GAP domain-containing protein</fullName>
    </recommendedName>
</protein>
<evidence type="ECO:0000259" key="2">
    <source>
        <dbReference type="PROSITE" id="PS50018"/>
    </source>
</evidence>
<dbReference type="SMART" id="SM00323">
    <property type="entry name" value="RasGAP"/>
    <property type="match status" value="1"/>
</dbReference>
<keyword evidence="1" id="KW-0343">GTPase activation</keyword>
<dbReference type="Gene3D" id="1.20.1270.60">
    <property type="entry name" value="Arfaptin homology (AH) domain/BAR domain"/>
    <property type="match status" value="1"/>
</dbReference>
<dbReference type="Proteomes" id="UP000241769">
    <property type="component" value="Unassembled WGS sequence"/>
</dbReference>
<sequence>MRALHNLGGQIEYTRHKYFTSRSDELKGDAVLNEMRLQWENMMGSVDGMKKLITKQFQFRSAHLLRCANLLNEFYENDAEMEDLFVQLSLAHQRNDITFTEFQQKQVALQDKLTVFAQVAQGPRAVFRKREKDYAEYEAKRSMLNYLQDKSRVEKTTNVIEATAAVETSRNDYLRSDENLRHNLSKLLGNRHLYFQPIFQSILSAHSSLFYHLAQSYVRVHFDTKVRSVPLEMMEIRRSNTRAVAVDEARILQIQHDALPASPINTEIIRVELNCPKPQPLTREEKDIVESRLMKRTLTDRDAYQDLMDLFLDPNMTLVDTLIRLTTASESDTHAYTLVEFYNRLDWTSYLIRMGITLEVRYINCETTLFRANGLVSKMMVGHAATNGFYDYALDVLTPIRDYLKSRDEDYEIDSFKLERGNVEENVENLLKLTGLLLDRVYESFDKLPKSIREVCTYLRCTLEETYPKSADAILGGFIFLRLFNPMLVTGKVLGHPEALKDLSPRERRGLMLASKIIQNVSNFVTHPKEEYIAPTVAWTQQQIPHIRSYFERFGTSEPVEPTPVTEMSPESFMKMYTIVYKARDRLIKGLELKDPEMAKKLEGAITKIGEHVKKREKRFTEAIAPIRKRTGTFIAMSRNTEGGSMIAMSRNTEGGSMIAMSRNKEGGSMISM</sequence>
<dbReference type="InterPro" id="IPR027267">
    <property type="entry name" value="AH/BAR_dom_sf"/>
</dbReference>
<dbReference type="OrthoDB" id="28245at2759"/>
<evidence type="ECO:0000313" key="4">
    <source>
        <dbReference type="Proteomes" id="UP000241769"/>
    </source>
</evidence>
<dbReference type="SUPFAM" id="SSF48350">
    <property type="entry name" value="GTPase activation domain, GAP"/>
    <property type="match status" value="1"/>
</dbReference>
<name>A0A2P6NCD8_9EUKA</name>
<reference evidence="3 4" key="1">
    <citation type="journal article" date="2018" name="Genome Biol. Evol.">
        <title>Multiple Roots of Fruiting Body Formation in Amoebozoa.</title>
        <authorList>
            <person name="Hillmann F."/>
            <person name="Forbes G."/>
            <person name="Novohradska S."/>
            <person name="Ferling I."/>
            <person name="Riege K."/>
            <person name="Groth M."/>
            <person name="Westermann M."/>
            <person name="Marz M."/>
            <person name="Spaller T."/>
            <person name="Winckler T."/>
            <person name="Schaap P."/>
            <person name="Glockner G."/>
        </authorList>
    </citation>
    <scope>NUCLEOTIDE SEQUENCE [LARGE SCALE GENOMIC DNA]</scope>
    <source>
        <strain evidence="3 4">Jena</strain>
    </source>
</reference>
<dbReference type="InParanoid" id="A0A2P6NCD8"/>
<keyword evidence="4" id="KW-1185">Reference proteome</keyword>
<dbReference type="SUPFAM" id="SSF103657">
    <property type="entry name" value="BAR/IMD domain-like"/>
    <property type="match status" value="1"/>
</dbReference>
<dbReference type="GO" id="GO:0005096">
    <property type="term" value="F:GTPase activator activity"/>
    <property type="evidence" value="ECO:0007669"/>
    <property type="project" value="UniProtKB-KW"/>
</dbReference>
<gene>
    <name evidence="3" type="ORF">PROFUN_01100</name>
</gene>
<dbReference type="InterPro" id="IPR001936">
    <property type="entry name" value="RasGAP_dom"/>
</dbReference>
<organism evidence="3 4">
    <name type="scientific">Planoprotostelium fungivorum</name>
    <dbReference type="NCBI Taxonomy" id="1890364"/>
    <lineage>
        <taxon>Eukaryota</taxon>
        <taxon>Amoebozoa</taxon>
        <taxon>Evosea</taxon>
        <taxon>Variosea</taxon>
        <taxon>Cavosteliida</taxon>
        <taxon>Cavosteliaceae</taxon>
        <taxon>Planoprotostelium</taxon>
    </lineage>
</organism>
<evidence type="ECO:0000256" key="1">
    <source>
        <dbReference type="ARBA" id="ARBA00022468"/>
    </source>
</evidence>
<dbReference type="Pfam" id="PF00616">
    <property type="entry name" value="RasGAP"/>
    <property type="match status" value="1"/>
</dbReference>
<proteinExistence type="predicted"/>
<accession>A0A2P6NCD8</accession>
<dbReference type="InterPro" id="IPR008936">
    <property type="entry name" value="Rho_GTPase_activation_prot"/>
</dbReference>
<dbReference type="STRING" id="1890364.A0A2P6NCD8"/>
<dbReference type="EMBL" id="MDYQ01000121">
    <property type="protein sequence ID" value="PRP81593.1"/>
    <property type="molecule type" value="Genomic_DNA"/>
</dbReference>
<dbReference type="PANTHER" id="PTHR10194:SF60">
    <property type="entry name" value="RAS GTPASE-ACTIVATING PROTEIN RASKOL"/>
    <property type="match status" value="1"/>
</dbReference>
<evidence type="ECO:0000313" key="3">
    <source>
        <dbReference type="EMBL" id="PRP81593.1"/>
    </source>
</evidence>
<feature type="domain" description="Ras-GAP" evidence="2">
    <location>
        <begin position="330"/>
        <end position="523"/>
    </location>
</feature>
<dbReference type="InterPro" id="IPR039360">
    <property type="entry name" value="Ras_GTPase"/>
</dbReference>
<dbReference type="Gene3D" id="1.10.506.10">
    <property type="entry name" value="GTPase Activation - p120gap, domain 1"/>
    <property type="match status" value="1"/>
</dbReference>
<dbReference type="AlphaFoldDB" id="A0A2P6NCD8"/>
<comment type="caution">
    <text evidence="3">The sequence shown here is derived from an EMBL/GenBank/DDBJ whole genome shotgun (WGS) entry which is preliminary data.</text>
</comment>
<dbReference type="PROSITE" id="PS50018">
    <property type="entry name" value="RAS_GTPASE_ACTIV_2"/>
    <property type="match status" value="1"/>
</dbReference>